<evidence type="ECO:0000256" key="1">
    <source>
        <dbReference type="SAM" id="MobiDB-lite"/>
    </source>
</evidence>
<feature type="region of interest" description="Disordered" evidence="1">
    <location>
        <begin position="52"/>
        <end position="93"/>
    </location>
</feature>
<feature type="region of interest" description="Disordered" evidence="1">
    <location>
        <begin position="1"/>
        <end position="24"/>
    </location>
</feature>
<gene>
    <name evidence="2" type="ORF">BURPS1710A_A2275</name>
</gene>
<protein>
    <submittedName>
        <fullName evidence="2">Uncharacterized protein</fullName>
    </submittedName>
</protein>
<feature type="compositionally biased region" description="Basic and acidic residues" evidence="1">
    <location>
        <begin position="1"/>
        <end position="10"/>
    </location>
</feature>
<sequence length="93" mass="10110">MGRAARERGTRAPGSRAGAMHLPRGRVARHVKARCAMCNAVAPNPRSALAIGSAHRDGSLPVDRRSTRRARKASRTEAIRRRAARAIQEGFKT</sequence>
<dbReference type="HOGENOM" id="CLU_185874_0_0_4"/>
<dbReference type="AlphaFoldDB" id="A0A0E1W3J4"/>
<evidence type="ECO:0000313" key="2">
    <source>
        <dbReference type="EMBL" id="EET04247.1"/>
    </source>
</evidence>
<feature type="compositionally biased region" description="Basic and acidic residues" evidence="1">
    <location>
        <begin position="54"/>
        <end position="65"/>
    </location>
</feature>
<dbReference type="EMBL" id="CM000833">
    <property type="protein sequence ID" value="EET04247.1"/>
    <property type="molecule type" value="Genomic_DNA"/>
</dbReference>
<dbReference type="Proteomes" id="UP000001812">
    <property type="component" value="Chromosome II"/>
</dbReference>
<proteinExistence type="predicted"/>
<reference evidence="2" key="1">
    <citation type="submission" date="2009-05" db="EMBL/GenBank/DDBJ databases">
        <authorList>
            <person name="Harkins D.M."/>
            <person name="DeShazer D."/>
            <person name="Woods D.E."/>
            <person name="Brinkac L.M."/>
            <person name="Brown K.A."/>
            <person name="Hung G.C."/>
            <person name="Tuanyok A."/>
            <person name="Zhang B."/>
            <person name="Nierman W.C."/>
        </authorList>
    </citation>
    <scope>NUCLEOTIDE SEQUENCE [LARGE SCALE GENOMIC DNA]</scope>
    <source>
        <strain evidence="2">1710a</strain>
    </source>
</reference>
<accession>A0A0E1W3J4</accession>
<name>A0A0E1W3J4_BURPE</name>
<organism evidence="2">
    <name type="scientific">Burkholderia pseudomallei 1710a</name>
    <dbReference type="NCBI Taxonomy" id="320371"/>
    <lineage>
        <taxon>Bacteria</taxon>
        <taxon>Pseudomonadati</taxon>
        <taxon>Pseudomonadota</taxon>
        <taxon>Betaproteobacteria</taxon>
        <taxon>Burkholderiales</taxon>
        <taxon>Burkholderiaceae</taxon>
        <taxon>Burkholderia</taxon>
        <taxon>pseudomallei group</taxon>
    </lineage>
</organism>